<dbReference type="VEuPathDB" id="ToxoDB:EMWEY_00028300"/>
<feature type="region of interest" description="Disordered" evidence="1">
    <location>
        <begin position="853"/>
        <end position="961"/>
    </location>
</feature>
<dbReference type="Gene3D" id="3.80.10.10">
    <property type="entry name" value="Ribonuclease Inhibitor"/>
    <property type="match status" value="2"/>
</dbReference>
<feature type="compositionally biased region" description="Pro residues" evidence="1">
    <location>
        <begin position="165"/>
        <end position="175"/>
    </location>
</feature>
<feature type="region of interest" description="Disordered" evidence="1">
    <location>
        <begin position="344"/>
        <end position="366"/>
    </location>
</feature>
<reference evidence="2" key="2">
    <citation type="submission" date="2013-10" db="EMBL/GenBank/DDBJ databases">
        <authorList>
            <person name="Aslett M."/>
        </authorList>
    </citation>
    <scope>NUCLEOTIDE SEQUENCE [LARGE SCALE GENOMIC DNA]</scope>
    <source>
        <strain evidence="2">Weybridge</strain>
    </source>
</reference>
<feature type="region of interest" description="Disordered" evidence="1">
    <location>
        <begin position="279"/>
        <end position="298"/>
    </location>
</feature>
<protein>
    <submittedName>
        <fullName evidence="2">Uncharacterized protein</fullName>
    </submittedName>
</protein>
<accession>U6MET8</accession>
<dbReference type="GeneID" id="25336816"/>
<organism evidence="2 3">
    <name type="scientific">Eimeria maxima</name>
    <name type="common">Coccidian parasite</name>
    <dbReference type="NCBI Taxonomy" id="5804"/>
    <lineage>
        <taxon>Eukaryota</taxon>
        <taxon>Sar</taxon>
        <taxon>Alveolata</taxon>
        <taxon>Apicomplexa</taxon>
        <taxon>Conoidasida</taxon>
        <taxon>Coccidia</taxon>
        <taxon>Eucoccidiorida</taxon>
        <taxon>Eimeriorina</taxon>
        <taxon>Eimeriidae</taxon>
        <taxon>Eimeria</taxon>
    </lineage>
</organism>
<feature type="compositionally biased region" description="Polar residues" evidence="1">
    <location>
        <begin position="279"/>
        <end position="289"/>
    </location>
</feature>
<evidence type="ECO:0000313" key="3">
    <source>
        <dbReference type="Proteomes" id="UP000030763"/>
    </source>
</evidence>
<feature type="region of interest" description="Disordered" evidence="1">
    <location>
        <begin position="1825"/>
        <end position="1870"/>
    </location>
</feature>
<dbReference type="Proteomes" id="UP000030763">
    <property type="component" value="Unassembled WGS sequence"/>
</dbReference>
<evidence type="ECO:0000256" key="1">
    <source>
        <dbReference type="SAM" id="MobiDB-lite"/>
    </source>
</evidence>
<feature type="region of interest" description="Disordered" evidence="1">
    <location>
        <begin position="151"/>
        <end position="175"/>
    </location>
</feature>
<sequence>MDSNDSPLVGRFLKGGGVMQQYAEAFRRTTTRIKVDPQAAAGAFSAAHEIRPPARPQLAHSARELPAVETFLGGDTLPRQLISRLNPSDTRLLAGETEQLTAPYVRVEGTSEKYRFFPASEELPSSGLWHDPPLFSDAGKGQTALRFRPKEPAEIPSHSSRASLPPDPSGLPMIPPRPLSLSEQQVKSAPRAAMQYAAEDISVYPGGISMENVVDIQEKALFKSFEQLSQDSVVENLMLDAVRPGFKRGVIQQLQQPTNMQWVEQRRAVYMKTKQAGESQIGSAETSANTKKEAATSGKKVTFSLPNTSSQQQTDYSQLKQADGQLEQITGHLRTIQRANQLHGAQGEARVSHVPVGTASDAPSKGTDASLGDTFVNELVSRCSLKLRTISSGMTFSSVEPKPRNSAVAAKEMTRPSRLLRDIEAVEARRNQRDGKKPVVDGLHPQPHHEDTTLYLPQPTEESISLRCSKGLQGLRALRGRLNIRAPQSMPKADLVCLSKSLLPASVEVDEESFISEEEAAEHIHETVTDSIGKPSYEVYHNTPTPPEDLVDATPSLEELARNFVPTTGYPHDANNNNYPAAIPAFVSRLSKSQDSRMSVPPASAVLYAIPKGSEACSIVEAMPTDPRSGASQITEAALANMSAKEIRNVEELVAGGFVALQRQTHKIDYRNPWEDEKLHFKMIVNEPIHARDPQFAERQSQLLSKWKYPANEISPGYYIKEASLEDVRQAILANKEQRSIFDLQKALKEAKEREEEELRRRREAEDAEIAKRLREGRERELAAAANLEQQKPQTEEPPAEPAGTAENTQDNPPEALQQALSVEQLKKAYRELRKRSNPEDIEEMKRIKKQIAELTGRKKKDAHVQTGRRAAIAPPPETDLKARKTDEYAEDEERTEGVREMITTERGGEAGMLGKTTTGDDEAHSDDEEESPGEEDEEDGVGKKDQGVDDEAESALSSFDDTISSLSVSSYESTEHPVFQRSEYSALEYQSVTDSLEEWMKLPVDYCGRMYLEPPQASTMRPRKFGTRGLPAMRSRASVVADQIRMFVMLEARGPVILVYCSPKDAPQKRKFKFAALCGKTVEPEDGHSPQQWKYMCAFVLDNTGEVQSVDMMNGGSGAPYKAIKVNARIVQEAAALPSEADLASFTRDQLVLREKAYFSGVLSADTEVETAEWLDVFNGRKTFFRYLSACTDACTTPMLPIVASLFSPGPREIVLHGVQYHKAVDKAIFSSLKLPYLDSLCCGWRGMDAEGLATFLQCVPCKVRTLDLTANLFGTTVLACLGGFCNRLRISHLCLAENNIAGDSQAATGIANLMADPDPPFLDLRRTAIVDEDCENIARELENVKQPGVVPKTVNFGENDISVVGLKAVAAAVAKTLPRFKVLCLPNIPALGTEALQDVLREVPQMRQAQLSREQPNFPFRSLNAMELPERCLSLPAVFSGRLFVEMEKPSSNSPRKVSTNCLFLAFFELRGPALLRYSTPPRPYRLGGTTSKRSPGMPLGSLARSFGDGLEGIFITSISLAGSRLTVTGKKILSSDLVSRDSSETWVLQADSEDYIREWFRVLKIRQAGVACDSIGRSSNEALHPGVGQYCTSCFRRSLELGGRRLPPGQFQRLFTAVSTDHRLKSVDMSNMELDVEALERFPENAFRKSELNLLDLSFNSITPQGDMSNVFAFCGSAKNCAKFVLDGNPLGNTEAAAGFVFKLLECRIQNLCLNACGLGDTFAEALAKQITNEPKRFPFITALELQTTSISVDCMKNLLDALINRCPGLSKVSLYGNGFDNIGPFSRRLTIDYTKTHRDTPTRKVGYIRRVAKKENTALQRNQRVTPASGTSFPAASQPGAAIDSSLPHAKASTMTSHVPTPESPA</sequence>
<keyword evidence="3" id="KW-1185">Reference proteome</keyword>
<dbReference type="SUPFAM" id="SSF52047">
    <property type="entry name" value="RNI-like"/>
    <property type="match status" value="2"/>
</dbReference>
<dbReference type="InterPro" id="IPR032675">
    <property type="entry name" value="LRR_dom_sf"/>
</dbReference>
<dbReference type="RefSeq" id="XP_013336825.1">
    <property type="nucleotide sequence ID" value="XM_013481371.1"/>
</dbReference>
<reference evidence="2" key="1">
    <citation type="submission" date="2013-10" db="EMBL/GenBank/DDBJ databases">
        <title>Genomic analysis of the causative agents of coccidiosis in chickens.</title>
        <authorList>
            <person name="Reid A.J."/>
            <person name="Blake D."/>
            <person name="Billington K."/>
            <person name="Browne H."/>
            <person name="Dunn M."/>
            <person name="Hung S."/>
            <person name="Kawahara F."/>
            <person name="Miranda-Saavedra D."/>
            <person name="Mourier T."/>
            <person name="Nagra H."/>
            <person name="Otto T.D."/>
            <person name="Rawlings N."/>
            <person name="Sanchez A."/>
            <person name="Sanders M."/>
            <person name="Subramaniam C."/>
            <person name="Tay Y."/>
            <person name="Dear P."/>
            <person name="Doerig C."/>
            <person name="Gruber A."/>
            <person name="Parkinson J."/>
            <person name="Shirley M."/>
            <person name="Wan K.L."/>
            <person name="Berriman M."/>
            <person name="Tomley F."/>
            <person name="Pain A."/>
        </authorList>
    </citation>
    <scope>NUCLEOTIDE SEQUENCE [LARGE SCALE GENOMIC DNA]</scope>
    <source>
        <strain evidence="2">Weybridge</strain>
    </source>
</reference>
<name>U6MET8_EIMMA</name>
<dbReference type="EMBL" id="HG721467">
    <property type="protein sequence ID" value="CDJ60180.1"/>
    <property type="molecule type" value="Genomic_DNA"/>
</dbReference>
<feature type="compositionally biased region" description="Polar residues" evidence="1">
    <location>
        <begin position="1825"/>
        <end position="1839"/>
    </location>
</feature>
<evidence type="ECO:0000313" key="2">
    <source>
        <dbReference type="EMBL" id="CDJ60180.1"/>
    </source>
</evidence>
<feature type="compositionally biased region" description="Basic and acidic residues" evidence="1">
    <location>
        <begin position="879"/>
        <end position="888"/>
    </location>
</feature>
<feature type="region of interest" description="Disordered" evidence="1">
    <location>
        <begin position="429"/>
        <end position="450"/>
    </location>
</feature>
<gene>
    <name evidence="2" type="ORF">EMWEY_00028300</name>
</gene>
<feature type="compositionally biased region" description="Basic and acidic residues" evidence="1">
    <location>
        <begin position="429"/>
        <end position="439"/>
    </location>
</feature>
<feature type="compositionally biased region" description="Basic and acidic residues" evidence="1">
    <location>
        <begin position="896"/>
        <end position="909"/>
    </location>
</feature>
<dbReference type="OrthoDB" id="120976at2759"/>
<feature type="compositionally biased region" description="Acidic residues" evidence="1">
    <location>
        <begin position="920"/>
        <end position="940"/>
    </location>
</feature>
<feature type="region of interest" description="Disordered" evidence="1">
    <location>
        <begin position="785"/>
        <end position="812"/>
    </location>
</feature>
<proteinExistence type="predicted"/>